<feature type="domain" description="HicB-like antitoxin of toxin-antitoxin system" evidence="1">
    <location>
        <begin position="6"/>
        <end position="62"/>
    </location>
</feature>
<dbReference type="EMBL" id="DSMU01000218">
    <property type="protein sequence ID" value="HEL65715.1"/>
    <property type="molecule type" value="Genomic_DNA"/>
</dbReference>
<protein>
    <submittedName>
        <fullName evidence="2">Type II toxin-antitoxin system HicB family antitoxin</fullName>
    </submittedName>
</protein>
<reference evidence="2" key="1">
    <citation type="journal article" date="2020" name="mSystems">
        <title>Genome- and Community-Level Interaction Insights into Carbon Utilization and Element Cycling Functions of Hydrothermarchaeota in Hydrothermal Sediment.</title>
        <authorList>
            <person name="Zhou Z."/>
            <person name="Liu Y."/>
            <person name="Xu W."/>
            <person name="Pan J."/>
            <person name="Luo Z.H."/>
            <person name="Li M."/>
        </authorList>
    </citation>
    <scope>NUCLEOTIDE SEQUENCE [LARGE SCALE GENOMIC DNA]</scope>
    <source>
        <strain evidence="2">SpSt-300</strain>
    </source>
</reference>
<accession>A0A7C2HUQ8</accession>
<dbReference type="AlphaFoldDB" id="A0A7C2HUQ8"/>
<dbReference type="PANTHER" id="PTHR34504:SF4">
    <property type="entry name" value="ANTITOXIN HICB"/>
    <property type="match status" value="1"/>
</dbReference>
<gene>
    <name evidence="2" type="ORF">ENQ34_03420</name>
</gene>
<dbReference type="PANTHER" id="PTHR34504">
    <property type="entry name" value="ANTITOXIN HICB"/>
    <property type="match status" value="1"/>
</dbReference>
<evidence type="ECO:0000259" key="1">
    <source>
        <dbReference type="Pfam" id="PF15919"/>
    </source>
</evidence>
<dbReference type="Pfam" id="PF15919">
    <property type="entry name" value="HicB_lk_antitox"/>
    <property type="match status" value="1"/>
</dbReference>
<organism evidence="2">
    <name type="scientific">Ammonifex degensii</name>
    <dbReference type="NCBI Taxonomy" id="42838"/>
    <lineage>
        <taxon>Bacteria</taxon>
        <taxon>Bacillati</taxon>
        <taxon>Bacillota</taxon>
        <taxon>Clostridia</taxon>
        <taxon>Thermoanaerobacterales</taxon>
        <taxon>Thermoanaerobacteraceae</taxon>
        <taxon>Ammonifex</taxon>
    </lineage>
</organism>
<dbReference type="InterPro" id="IPR031807">
    <property type="entry name" value="HicB-like"/>
</dbReference>
<dbReference type="Gene3D" id="3.30.160.250">
    <property type="match status" value="1"/>
</dbReference>
<proteinExistence type="predicted"/>
<name>A0A7C2HUQ8_9THEO</name>
<dbReference type="SUPFAM" id="SSF143100">
    <property type="entry name" value="TTHA1013/TTHA0281-like"/>
    <property type="match status" value="1"/>
</dbReference>
<dbReference type="InterPro" id="IPR051404">
    <property type="entry name" value="TA_system_antitoxin"/>
</dbReference>
<sequence length="74" mass="8352">MQAYRYTVIIEREEDGGFHAFCPALPGCHTQGESLEETLTNIREAIQVYLESLKAHNEPLPVEDILIKPIEVAL</sequence>
<dbReference type="InterPro" id="IPR035069">
    <property type="entry name" value="TTHA1013/TTHA0281-like"/>
</dbReference>
<comment type="caution">
    <text evidence="2">The sequence shown here is derived from an EMBL/GenBank/DDBJ whole genome shotgun (WGS) entry which is preliminary data.</text>
</comment>
<evidence type="ECO:0000313" key="2">
    <source>
        <dbReference type="EMBL" id="HEL65715.1"/>
    </source>
</evidence>